<dbReference type="AlphaFoldDB" id="A0A9W6IXQ2"/>
<protein>
    <submittedName>
        <fullName evidence="3">Uncharacterized protein</fullName>
    </submittedName>
</protein>
<dbReference type="Proteomes" id="UP001143400">
    <property type="component" value="Unassembled WGS sequence"/>
</dbReference>
<evidence type="ECO:0000256" key="1">
    <source>
        <dbReference type="SAM" id="MobiDB-lite"/>
    </source>
</evidence>
<evidence type="ECO:0000313" key="6">
    <source>
        <dbReference type="Proteomes" id="UP001143400"/>
    </source>
</evidence>
<feature type="chain" id="PRO_5040760981" evidence="2">
    <location>
        <begin position="24"/>
        <end position="319"/>
    </location>
</feature>
<feature type="region of interest" description="Disordered" evidence="1">
    <location>
        <begin position="297"/>
        <end position="319"/>
    </location>
</feature>
<evidence type="ECO:0000313" key="3">
    <source>
        <dbReference type="EMBL" id="GLK57562.1"/>
    </source>
</evidence>
<name>A0A9W6IXQ2_9HYPH</name>
<accession>A0A9W6IXQ2</accession>
<organism evidence="3 6">
    <name type="scientific">Methylopila capsulata</name>
    <dbReference type="NCBI Taxonomy" id="61654"/>
    <lineage>
        <taxon>Bacteria</taxon>
        <taxon>Pseudomonadati</taxon>
        <taxon>Pseudomonadota</taxon>
        <taxon>Alphaproteobacteria</taxon>
        <taxon>Hyphomicrobiales</taxon>
        <taxon>Methylopilaceae</taxon>
        <taxon>Methylopila</taxon>
    </lineage>
</organism>
<dbReference type="EMBL" id="JAFBCY010000004">
    <property type="protein sequence ID" value="MBM7853224.1"/>
    <property type="molecule type" value="Genomic_DNA"/>
</dbReference>
<reference evidence="3" key="3">
    <citation type="submission" date="2023-01" db="EMBL/GenBank/DDBJ databases">
        <authorList>
            <person name="Sun Q."/>
            <person name="Evtushenko L."/>
        </authorList>
    </citation>
    <scope>NUCLEOTIDE SEQUENCE</scope>
    <source>
        <strain evidence="3">VKM B-1606</strain>
    </source>
</reference>
<evidence type="ECO:0000313" key="4">
    <source>
        <dbReference type="EMBL" id="MBM7853224.1"/>
    </source>
</evidence>
<feature type="signal peptide" evidence="2">
    <location>
        <begin position="1"/>
        <end position="23"/>
    </location>
</feature>
<gene>
    <name evidence="3" type="ORF">GCM10008170_35820</name>
    <name evidence="4" type="ORF">JOD31_003475</name>
</gene>
<sequence>MRNSTARLAAAILAFSGAGLSLAAPASGAEARALVENRSHPTQCAEFDNVYYTMTGADVGRFAIEVTPPVYLESLEKDDTAPNFDHCDAMKDDPKFKFKPKTLTLYEDADTKILGFTHEVSWRARGAEVVVGNVDESDIHLIQALKKVDGKFVEYLVFYPFDGYWRAKPIPPAKFPEAAYGTSFLLGPIEEQHRPIVDVSKLEIDPKTLTFRMTYARGGVGELKVAKAERDGVTLEVKLDGLPAGDKLAPFAGIRSMFVTSDNADTARVNWRMEGGLFVEPVMDFKSASTTEVRFDRVEPSKHNTSAPDVTFKGFSDGK</sequence>
<dbReference type="Proteomes" id="UP000758856">
    <property type="component" value="Unassembled WGS sequence"/>
</dbReference>
<proteinExistence type="predicted"/>
<comment type="caution">
    <text evidence="3">The sequence shown here is derived from an EMBL/GenBank/DDBJ whole genome shotgun (WGS) entry which is preliminary data.</text>
</comment>
<keyword evidence="2" id="KW-0732">Signal</keyword>
<reference evidence="4 5" key="2">
    <citation type="submission" date="2021-01" db="EMBL/GenBank/DDBJ databases">
        <title>Genomic Encyclopedia of Type Strains, Phase IV (KMG-IV): sequencing the most valuable type-strain genomes for metagenomic binning, comparative biology and taxonomic classification.</title>
        <authorList>
            <person name="Goeker M."/>
        </authorList>
    </citation>
    <scope>NUCLEOTIDE SEQUENCE [LARGE SCALE GENOMIC DNA]</scope>
    <source>
        <strain evidence="4 5">DSM 6130</strain>
    </source>
</reference>
<reference evidence="3" key="1">
    <citation type="journal article" date="2014" name="Int. J. Syst. Evol. Microbiol.">
        <title>Complete genome sequence of Corynebacterium casei LMG S-19264T (=DSM 44701T), isolated from a smear-ripened cheese.</title>
        <authorList>
            <consortium name="US DOE Joint Genome Institute (JGI-PGF)"/>
            <person name="Walter F."/>
            <person name="Albersmeier A."/>
            <person name="Kalinowski J."/>
            <person name="Ruckert C."/>
        </authorList>
    </citation>
    <scope>NUCLEOTIDE SEQUENCE</scope>
    <source>
        <strain evidence="3">VKM B-1606</strain>
    </source>
</reference>
<evidence type="ECO:0000256" key="2">
    <source>
        <dbReference type="SAM" id="SignalP"/>
    </source>
</evidence>
<dbReference type="RefSeq" id="WP_204951684.1">
    <property type="nucleotide sequence ID" value="NZ_BSFF01000010.1"/>
</dbReference>
<keyword evidence="5" id="KW-1185">Reference proteome</keyword>
<evidence type="ECO:0000313" key="5">
    <source>
        <dbReference type="Proteomes" id="UP000758856"/>
    </source>
</evidence>
<dbReference type="EMBL" id="BSFF01000010">
    <property type="protein sequence ID" value="GLK57562.1"/>
    <property type="molecule type" value="Genomic_DNA"/>
</dbReference>